<dbReference type="Gene3D" id="3.30.160.60">
    <property type="entry name" value="Classic Zinc Finger"/>
    <property type="match status" value="4"/>
</dbReference>
<dbReference type="PROSITE" id="PS50157">
    <property type="entry name" value="ZINC_FINGER_C2H2_2"/>
    <property type="match status" value="4"/>
</dbReference>
<dbReference type="SUPFAM" id="SSF57667">
    <property type="entry name" value="beta-beta-alpha zinc fingers"/>
    <property type="match status" value="2"/>
</dbReference>
<evidence type="ECO:0000313" key="10">
    <source>
        <dbReference type="Ensembl" id="ENSECRP00000029259.1"/>
    </source>
</evidence>
<dbReference type="GeneTree" id="ENSGT01150000286953"/>
<dbReference type="InterPro" id="IPR036236">
    <property type="entry name" value="Znf_C2H2_sf"/>
</dbReference>
<feature type="domain" description="C2H2-type" evidence="9">
    <location>
        <begin position="423"/>
        <end position="450"/>
    </location>
</feature>
<protein>
    <submittedName>
        <fullName evidence="10">Zinc finger protein 45-like</fullName>
    </submittedName>
</protein>
<dbReference type="Ensembl" id="ENSECRT00000029875.1">
    <property type="protein sequence ID" value="ENSECRP00000029259.1"/>
    <property type="gene ID" value="ENSECRG00000019834.1"/>
</dbReference>
<evidence type="ECO:0000256" key="5">
    <source>
        <dbReference type="ARBA" id="ARBA00022771"/>
    </source>
</evidence>
<dbReference type="GO" id="GO:0000981">
    <property type="term" value="F:DNA-binding transcription factor activity, RNA polymerase II-specific"/>
    <property type="evidence" value="ECO:0007669"/>
    <property type="project" value="TreeGrafter"/>
</dbReference>
<name>A0A8C4T9J0_ERPCA</name>
<evidence type="ECO:0000256" key="3">
    <source>
        <dbReference type="ARBA" id="ARBA00022723"/>
    </source>
</evidence>
<sequence length="534" mass="59570">MTQATGPKTQTMACGLSSGFFKEQLTASVEREARATAHVMLKKFSKFVDGCFSVFQAKLEDHQNQVIKMRAEAENHFVLLVEEAVKAAAEIVATELVGFFDKRVADFQLEMSVKDKEIECLKLQLEISQCEVSAMRGHQNLAGGMMTAWAASDTARGEVAVGIKNVPHMESIGKDDGIFSQLACVSQLGGPTLTFHENENGFSRQISSCNEKERSKIDTSLEQKTTHIKVNDSNKNEPHDPACDLVKEENCSTGFAYIKKEACEQIYVQIKQEVCEEDCVYGHTSENERVQVHKPESVSECPFPGIKEGANVTHGPHQLSSVDFESHRSKSLQWESERSEEEAPSTVSQLPTTVEIPQWIQTTFALHHCLICGKTFKQKSYLERHQRIHNGEKPFHCTECWKGFTLKCKLEKHQRIHTQENPYICTECGKAFMKKSNLQRHLRIHTGEKPYSCTKCGKRFIQKSHLQKHEGIHAGEKQYATSEMTAGPVHLPSLPTLTAPATSSLPATWTPAAPATSTVVFFPGPLTVCSVQKS</sequence>
<dbReference type="GeneID" id="114662024"/>
<dbReference type="Proteomes" id="UP000694620">
    <property type="component" value="Chromosome 12"/>
</dbReference>
<keyword evidence="5 8" id="KW-0863">Zinc-finger</keyword>
<dbReference type="Pfam" id="PF13465">
    <property type="entry name" value="zf-H2C2_2"/>
    <property type="match status" value="1"/>
</dbReference>
<dbReference type="SMART" id="SM00355">
    <property type="entry name" value="ZnF_C2H2"/>
    <property type="match status" value="4"/>
</dbReference>
<evidence type="ECO:0000259" key="9">
    <source>
        <dbReference type="PROSITE" id="PS50157"/>
    </source>
</evidence>
<feature type="domain" description="C2H2-type" evidence="9">
    <location>
        <begin position="395"/>
        <end position="422"/>
    </location>
</feature>
<dbReference type="PROSITE" id="PS00028">
    <property type="entry name" value="ZINC_FINGER_C2H2_1"/>
    <property type="match status" value="4"/>
</dbReference>
<organism evidence="10 11">
    <name type="scientific">Erpetoichthys calabaricus</name>
    <name type="common">Rope fish</name>
    <name type="synonym">Calamoichthys calabaricus</name>
    <dbReference type="NCBI Taxonomy" id="27687"/>
    <lineage>
        <taxon>Eukaryota</taxon>
        <taxon>Metazoa</taxon>
        <taxon>Chordata</taxon>
        <taxon>Craniata</taxon>
        <taxon>Vertebrata</taxon>
        <taxon>Euteleostomi</taxon>
        <taxon>Actinopterygii</taxon>
        <taxon>Polypteriformes</taxon>
        <taxon>Polypteridae</taxon>
        <taxon>Erpetoichthys</taxon>
    </lineage>
</organism>
<keyword evidence="3" id="KW-0479">Metal-binding</keyword>
<evidence type="ECO:0000256" key="1">
    <source>
        <dbReference type="ARBA" id="ARBA00004123"/>
    </source>
</evidence>
<dbReference type="GO" id="GO:0000978">
    <property type="term" value="F:RNA polymerase II cis-regulatory region sequence-specific DNA binding"/>
    <property type="evidence" value="ECO:0007669"/>
    <property type="project" value="TreeGrafter"/>
</dbReference>
<comment type="similarity">
    <text evidence="2">Belongs to the krueppel C2H2-type zinc-finger protein family.</text>
</comment>
<dbReference type="FunFam" id="3.30.160.60:FF:001498">
    <property type="entry name" value="Zinc finger protein 404"/>
    <property type="match status" value="1"/>
</dbReference>
<evidence type="ECO:0000313" key="11">
    <source>
        <dbReference type="Proteomes" id="UP000694620"/>
    </source>
</evidence>
<dbReference type="GO" id="GO:0005634">
    <property type="term" value="C:nucleus"/>
    <property type="evidence" value="ECO:0007669"/>
    <property type="project" value="UniProtKB-SubCell"/>
</dbReference>
<keyword evidence="6" id="KW-0862">Zinc</keyword>
<evidence type="ECO:0000256" key="6">
    <source>
        <dbReference type="ARBA" id="ARBA00022833"/>
    </source>
</evidence>
<dbReference type="FunFam" id="3.30.160.60:FF:002005">
    <property type="entry name" value="Zinc finger protein 200"/>
    <property type="match status" value="1"/>
</dbReference>
<evidence type="ECO:0000256" key="2">
    <source>
        <dbReference type="ARBA" id="ARBA00006991"/>
    </source>
</evidence>
<dbReference type="RefSeq" id="XP_028671139.2">
    <property type="nucleotide sequence ID" value="XM_028815306.2"/>
</dbReference>
<gene>
    <name evidence="10" type="primary">LOC114662024</name>
</gene>
<reference evidence="10" key="2">
    <citation type="submission" date="2025-08" db="UniProtKB">
        <authorList>
            <consortium name="Ensembl"/>
        </authorList>
    </citation>
    <scope>IDENTIFICATION</scope>
</reference>
<dbReference type="OrthoDB" id="427030at2759"/>
<feature type="domain" description="C2H2-type" evidence="9">
    <location>
        <begin position="367"/>
        <end position="394"/>
    </location>
</feature>
<dbReference type="FunFam" id="3.30.160.60:FF:000151">
    <property type="entry name" value="Zinc finger and SCAN domain-containing 21"/>
    <property type="match status" value="1"/>
</dbReference>
<evidence type="ECO:0000256" key="7">
    <source>
        <dbReference type="ARBA" id="ARBA00023242"/>
    </source>
</evidence>
<keyword evidence="11" id="KW-1185">Reference proteome</keyword>
<keyword evidence="4" id="KW-0677">Repeat</keyword>
<evidence type="ECO:0000256" key="4">
    <source>
        <dbReference type="ARBA" id="ARBA00022737"/>
    </source>
</evidence>
<dbReference type="PANTHER" id="PTHR23235:SF178">
    <property type="entry name" value="C2H2-TYPE DOMAIN-CONTAINING PROTEIN-RELATED"/>
    <property type="match status" value="1"/>
</dbReference>
<comment type="subcellular location">
    <subcellularLocation>
        <location evidence="1">Nucleus</location>
    </subcellularLocation>
</comment>
<reference evidence="10" key="3">
    <citation type="submission" date="2025-09" db="UniProtKB">
        <authorList>
            <consortium name="Ensembl"/>
        </authorList>
    </citation>
    <scope>IDENTIFICATION</scope>
</reference>
<keyword evidence="7" id="KW-0539">Nucleus</keyword>
<dbReference type="PANTHER" id="PTHR23235">
    <property type="entry name" value="KRUEPPEL-LIKE TRANSCRIPTION FACTOR"/>
    <property type="match status" value="1"/>
</dbReference>
<dbReference type="GO" id="GO:0008270">
    <property type="term" value="F:zinc ion binding"/>
    <property type="evidence" value="ECO:0007669"/>
    <property type="project" value="UniProtKB-KW"/>
</dbReference>
<feature type="domain" description="C2H2-type" evidence="9">
    <location>
        <begin position="451"/>
        <end position="478"/>
    </location>
</feature>
<dbReference type="FunFam" id="3.30.160.60:FF:000759">
    <property type="entry name" value="zinc finger protein 16"/>
    <property type="match status" value="1"/>
</dbReference>
<dbReference type="AlphaFoldDB" id="A0A8C4T9J0"/>
<reference evidence="10" key="1">
    <citation type="submission" date="2021-06" db="EMBL/GenBank/DDBJ databases">
        <authorList>
            <consortium name="Wellcome Sanger Institute Data Sharing"/>
        </authorList>
    </citation>
    <scope>NUCLEOTIDE SEQUENCE [LARGE SCALE GENOMIC DNA]</scope>
</reference>
<proteinExistence type="inferred from homology"/>
<evidence type="ECO:0000256" key="8">
    <source>
        <dbReference type="PROSITE-ProRule" id="PRU00042"/>
    </source>
</evidence>
<accession>A0A8C4T9J0</accession>
<dbReference type="InterPro" id="IPR013087">
    <property type="entry name" value="Znf_C2H2_type"/>
</dbReference>
<dbReference type="Pfam" id="PF00096">
    <property type="entry name" value="zf-C2H2"/>
    <property type="match status" value="1"/>
</dbReference>